<gene>
    <name evidence="1" type="ORF">SZN_19103</name>
</gene>
<sequence>MGHAFKTDRKGKTRRGKDCRRCDATGKRIRVGRWIYNRAARTYRAGTR</sequence>
<reference evidence="1 2" key="1">
    <citation type="submission" date="2011-08" db="EMBL/GenBank/DDBJ databases">
        <authorList>
            <person name="Lin Y."/>
            <person name="Hao X."/>
            <person name="Johnstone L."/>
            <person name="Miller S.J."/>
            <person name="Wei G."/>
            <person name="Rensing C."/>
        </authorList>
    </citation>
    <scope>NUCLEOTIDE SEQUENCE [LARGE SCALE GENOMIC DNA]</scope>
    <source>
        <strain evidence="1 2">K42</strain>
    </source>
</reference>
<accession>G2GE90</accession>
<organism evidence="1 2">
    <name type="scientific">Streptomyces zinciresistens K42</name>
    <dbReference type="NCBI Taxonomy" id="700597"/>
    <lineage>
        <taxon>Bacteria</taxon>
        <taxon>Bacillati</taxon>
        <taxon>Actinomycetota</taxon>
        <taxon>Actinomycetes</taxon>
        <taxon>Kitasatosporales</taxon>
        <taxon>Streptomycetaceae</taxon>
        <taxon>Streptomyces</taxon>
    </lineage>
</organism>
<protein>
    <submittedName>
        <fullName evidence="1">Uncharacterized protein</fullName>
    </submittedName>
</protein>
<evidence type="ECO:0000313" key="2">
    <source>
        <dbReference type="Proteomes" id="UP000004217"/>
    </source>
</evidence>
<comment type="caution">
    <text evidence="1">The sequence shown here is derived from an EMBL/GenBank/DDBJ whole genome shotgun (WGS) entry which is preliminary data.</text>
</comment>
<dbReference type="AlphaFoldDB" id="G2GE90"/>
<keyword evidence="2" id="KW-1185">Reference proteome</keyword>
<dbReference type="Proteomes" id="UP000004217">
    <property type="component" value="Unassembled WGS sequence"/>
</dbReference>
<dbReference type="EMBL" id="AGBF01000064">
    <property type="protein sequence ID" value="EGX58168.1"/>
    <property type="molecule type" value="Genomic_DNA"/>
</dbReference>
<dbReference type="PATRIC" id="fig|700597.3.peg.3749"/>
<name>G2GE90_9ACTN</name>
<proteinExistence type="predicted"/>
<evidence type="ECO:0000313" key="1">
    <source>
        <dbReference type="EMBL" id="EGX58168.1"/>
    </source>
</evidence>